<feature type="transmembrane region" description="Helical" evidence="1">
    <location>
        <begin position="66"/>
        <end position="88"/>
    </location>
</feature>
<name>A0A6B3BHR1_9ACTN</name>
<proteinExistence type="predicted"/>
<evidence type="ECO:0008006" key="3">
    <source>
        <dbReference type="Google" id="ProtNLM"/>
    </source>
</evidence>
<dbReference type="AlphaFoldDB" id="A0A6B3BHR1"/>
<sequence length="195" mass="20881">MRGRTSTVVNRAVLGGVGVALVLAGSWLAATDRHLADRLPSWWPTAGTGTVLLDEDGLTRLRAEGWWTPAVMAAAIGLTVLFALFSVARFGRGPTRHLALPSPRCTVRPQALAEALTARTAALPGIARSHARVLPRRGRRLDLDLRVWLEPDTSPDAVLPALRAVTAEAGTAAAPYTAHTRVRLSAASHRMPRVR</sequence>
<accession>A0A6B3BHR1</accession>
<evidence type="ECO:0000313" key="2">
    <source>
        <dbReference type="EMBL" id="NEC84834.1"/>
    </source>
</evidence>
<feature type="transmembrane region" description="Helical" evidence="1">
    <location>
        <begin position="12"/>
        <end position="30"/>
    </location>
</feature>
<comment type="caution">
    <text evidence="2">The sequence shown here is derived from an EMBL/GenBank/DDBJ whole genome shotgun (WGS) entry which is preliminary data.</text>
</comment>
<dbReference type="EMBL" id="JAAGLU010000002">
    <property type="protein sequence ID" value="NEC84834.1"/>
    <property type="molecule type" value="Genomic_DNA"/>
</dbReference>
<organism evidence="2">
    <name type="scientific">Streptomyces sp. SID12501</name>
    <dbReference type="NCBI Taxonomy" id="2706042"/>
    <lineage>
        <taxon>Bacteria</taxon>
        <taxon>Bacillati</taxon>
        <taxon>Actinomycetota</taxon>
        <taxon>Actinomycetes</taxon>
        <taxon>Kitasatosporales</taxon>
        <taxon>Streptomycetaceae</taxon>
        <taxon>Streptomyces</taxon>
    </lineage>
</organism>
<dbReference type="RefSeq" id="WP_164312268.1">
    <property type="nucleotide sequence ID" value="NZ_JAAGLU010000002.1"/>
</dbReference>
<evidence type="ECO:0000256" key="1">
    <source>
        <dbReference type="SAM" id="Phobius"/>
    </source>
</evidence>
<gene>
    <name evidence="2" type="ORF">G3I71_02910</name>
</gene>
<keyword evidence="1" id="KW-0812">Transmembrane</keyword>
<keyword evidence="1" id="KW-1133">Transmembrane helix</keyword>
<protein>
    <recommendedName>
        <fullName evidence="3">Alkaline shock response membrane anchor protein AmaP</fullName>
    </recommendedName>
</protein>
<reference evidence="2" key="1">
    <citation type="submission" date="2020-01" db="EMBL/GenBank/DDBJ databases">
        <title>Insect and environment-associated Actinomycetes.</title>
        <authorList>
            <person name="Currrie C."/>
            <person name="Chevrette M."/>
            <person name="Carlson C."/>
            <person name="Stubbendieck R."/>
            <person name="Wendt-Pienkowski E."/>
        </authorList>
    </citation>
    <scope>NUCLEOTIDE SEQUENCE</scope>
    <source>
        <strain evidence="2">SID12501</strain>
    </source>
</reference>
<keyword evidence="1" id="KW-0472">Membrane</keyword>